<evidence type="ECO:0000313" key="4">
    <source>
        <dbReference type="Proteomes" id="UP000678499"/>
    </source>
</evidence>
<feature type="chain" id="PRO_5036403026" description="Secreted protein" evidence="2">
    <location>
        <begin position="24"/>
        <end position="137"/>
    </location>
</feature>
<dbReference type="EMBL" id="CAJPEX010001734">
    <property type="protein sequence ID" value="CAG0919814.1"/>
    <property type="molecule type" value="Genomic_DNA"/>
</dbReference>
<keyword evidence="4" id="KW-1185">Reference proteome</keyword>
<evidence type="ECO:0000256" key="2">
    <source>
        <dbReference type="SAM" id="SignalP"/>
    </source>
</evidence>
<accession>A0A7R9BTG2</accession>
<dbReference type="Proteomes" id="UP000678499">
    <property type="component" value="Unassembled WGS sequence"/>
</dbReference>
<evidence type="ECO:0000313" key="3">
    <source>
        <dbReference type="EMBL" id="CAD7279662.1"/>
    </source>
</evidence>
<gene>
    <name evidence="3" type="ORF">NMOB1V02_LOCUS7330</name>
</gene>
<feature type="signal peptide" evidence="2">
    <location>
        <begin position="1"/>
        <end position="23"/>
    </location>
</feature>
<dbReference type="EMBL" id="OA883771">
    <property type="protein sequence ID" value="CAD7279662.1"/>
    <property type="molecule type" value="Genomic_DNA"/>
</dbReference>
<sequence>MKLLFLVLVLVLVYNLEIDQAQGTLLGKALYEAEYAGERGKMAADPMKIRPRADHKMKKEKRKKREQKKEVGEEKKLKAMSKLLTKIHDTSAKKGGIKSKKKSDRKKRFFALPVCTRKHLPQHGPGLGVCPKHVVKL</sequence>
<reference evidence="3" key="1">
    <citation type="submission" date="2020-11" db="EMBL/GenBank/DDBJ databases">
        <authorList>
            <person name="Tran Van P."/>
        </authorList>
    </citation>
    <scope>NUCLEOTIDE SEQUENCE</scope>
</reference>
<feature type="compositionally biased region" description="Basic and acidic residues" evidence="1">
    <location>
        <begin position="40"/>
        <end position="54"/>
    </location>
</feature>
<feature type="compositionally biased region" description="Basic residues" evidence="1">
    <location>
        <begin position="55"/>
        <end position="66"/>
    </location>
</feature>
<proteinExistence type="predicted"/>
<evidence type="ECO:0008006" key="5">
    <source>
        <dbReference type="Google" id="ProtNLM"/>
    </source>
</evidence>
<name>A0A7R9BTG2_9CRUS</name>
<protein>
    <recommendedName>
        <fullName evidence="5">Secreted protein</fullName>
    </recommendedName>
</protein>
<keyword evidence="2" id="KW-0732">Signal</keyword>
<organism evidence="3">
    <name type="scientific">Notodromas monacha</name>
    <dbReference type="NCBI Taxonomy" id="399045"/>
    <lineage>
        <taxon>Eukaryota</taxon>
        <taxon>Metazoa</taxon>
        <taxon>Ecdysozoa</taxon>
        <taxon>Arthropoda</taxon>
        <taxon>Crustacea</taxon>
        <taxon>Oligostraca</taxon>
        <taxon>Ostracoda</taxon>
        <taxon>Podocopa</taxon>
        <taxon>Podocopida</taxon>
        <taxon>Cypridocopina</taxon>
        <taxon>Cypridoidea</taxon>
        <taxon>Cyprididae</taxon>
        <taxon>Notodromas</taxon>
    </lineage>
</organism>
<dbReference type="AlphaFoldDB" id="A0A7R9BTG2"/>
<feature type="region of interest" description="Disordered" evidence="1">
    <location>
        <begin position="40"/>
        <end position="75"/>
    </location>
</feature>
<evidence type="ECO:0000256" key="1">
    <source>
        <dbReference type="SAM" id="MobiDB-lite"/>
    </source>
</evidence>